<dbReference type="PROSITE" id="PS51186">
    <property type="entry name" value="GNAT"/>
    <property type="match status" value="1"/>
</dbReference>
<evidence type="ECO:0000259" key="4">
    <source>
        <dbReference type="PROSITE" id="PS51186"/>
    </source>
</evidence>
<protein>
    <submittedName>
        <fullName evidence="5">Ribosomal-protein-alanine N-acetyltransferase</fullName>
    </submittedName>
</protein>
<evidence type="ECO:0000313" key="6">
    <source>
        <dbReference type="Proteomes" id="UP000242610"/>
    </source>
</evidence>
<dbReference type="InterPro" id="IPR051531">
    <property type="entry name" value="N-acetyltransferase"/>
</dbReference>
<evidence type="ECO:0000313" key="5">
    <source>
        <dbReference type="EMBL" id="SCC79845.1"/>
    </source>
</evidence>
<evidence type="ECO:0000256" key="1">
    <source>
        <dbReference type="ARBA" id="ARBA00022679"/>
    </source>
</evidence>
<organism evidence="5 6">
    <name type="scientific">Bifidobacterium commune</name>
    <dbReference type="NCBI Taxonomy" id="1505727"/>
    <lineage>
        <taxon>Bacteria</taxon>
        <taxon>Bacillati</taxon>
        <taxon>Actinomycetota</taxon>
        <taxon>Actinomycetes</taxon>
        <taxon>Bifidobacteriales</taxon>
        <taxon>Bifidobacteriaceae</taxon>
        <taxon>Bifidobacterium</taxon>
    </lineage>
</organism>
<evidence type="ECO:0000256" key="2">
    <source>
        <dbReference type="ARBA" id="ARBA00023315"/>
    </source>
</evidence>
<dbReference type="PANTHER" id="PTHR43792:SF8">
    <property type="entry name" value="[RIBOSOMAL PROTEIN US5]-ALANINE N-ACETYLTRANSFERASE"/>
    <property type="match status" value="1"/>
</dbReference>
<proteinExistence type="inferred from homology"/>
<dbReference type="EMBL" id="FMBL01000002">
    <property type="protein sequence ID" value="SCC79845.1"/>
    <property type="molecule type" value="Genomic_DNA"/>
</dbReference>
<reference evidence="6" key="1">
    <citation type="submission" date="2016-08" db="EMBL/GenBank/DDBJ databases">
        <authorList>
            <person name="Varghese N."/>
            <person name="Submissions Spin"/>
        </authorList>
    </citation>
    <scope>NUCLEOTIDE SEQUENCE [LARGE SCALE GENOMIC DNA]</scope>
    <source>
        <strain evidence="6">R-52791</strain>
    </source>
</reference>
<keyword evidence="2" id="KW-0012">Acyltransferase</keyword>
<dbReference type="InterPro" id="IPR016181">
    <property type="entry name" value="Acyl_CoA_acyltransferase"/>
</dbReference>
<accession>A0A1C4H4P6</accession>
<sequence length="249" mass="27703">MGGDGRATGGNQCLVGYLRSCGIDEMCEYDRRVSVFQSLRDAFMSPPKPSVFTMPHELLPPAGAMQIRLRPLVAEDEAKWFEVRQRNEAWLAPWNADDPTHGPALTFNTWLQRQRRDEQSGSGALFVIEYQMSIIGQISLGAICYGSMRSGNIGYWVDQGHAGLGVAPLAAAMLADWAIHDASGPGLHRLEICMLPENERSRAVAEKLGCHYEGKRLKSMFVQNQWHDHEVYSLLAEDAPQGFTARLLV</sequence>
<gene>
    <name evidence="5" type="ORF">GA0061077_0854</name>
</gene>
<dbReference type="AlphaFoldDB" id="A0A1C4H4P6"/>
<dbReference type="Gene3D" id="3.40.630.30">
    <property type="match status" value="1"/>
</dbReference>
<dbReference type="PANTHER" id="PTHR43792">
    <property type="entry name" value="GNAT FAMILY, PUTATIVE (AFU_ORTHOLOGUE AFUA_3G00765)-RELATED-RELATED"/>
    <property type="match status" value="1"/>
</dbReference>
<dbReference type="GO" id="GO:0005737">
    <property type="term" value="C:cytoplasm"/>
    <property type="evidence" value="ECO:0007669"/>
    <property type="project" value="TreeGrafter"/>
</dbReference>
<evidence type="ECO:0000256" key="3">
    <source>
        <dbReference type="ARBA" id="ARBA00038502"/>
    </source>
</evidence>
<comment type="similarity">
    <text evidence="3">Belongs to the acetyltransferase family. RimJ subfamily.</text>
</comment>
<name>A0A1C4H4P6_9BIFI</name>
<dbReference type="SUPFAM" id="SSF55729">
    <property type="entry name" value="Acyl-CoA N-acyltransferases (Nat)"/>
    <property type="match status" value="1"/>
</dbReference>
<keyword evidence="1 5" id="KW-0808">Transferase</keyword>
<feature type="domain" description="N-acetyltransferase" evidence="4">
    <location>
        <begin position="67"/>
        <end position="237"/>
    </location>
</feature>
<dbReference type="InterPro" id="IPR000182">
    <property type="entry name" value="GNAT_dom"/>
</dbReference>
<dbReference type="Pfam" id="PF13302">
    <property type="entry name" value="Acetyltransf_3"/>
    <property type="match status" value="1"/>
</dbReference>
<keyword evidence="6" id="KW-1185">Reference proteome</keyword>
<dbReference type="GO" id="GO:0008999">
    <property type="term" value="F:protein-N-terminal-alanine acetyltransferase activity"/>
    <property type="evidence" value="ECO:0007669"/>
    <property type="project" value="TreeGrafter"/>
</dbReference>
<dbReference type="STRING" id="1505727.GA0061077_0854"/>
<dbReference type="Proteomes" id="UP000242610">
    <property type="component" value="Unassembled WGS sequence"/>
</dbReference>